<dbReference type="SUPFAM" id="SSF56784">
    <property type="entry name" value="HAD-like"/>
    <property type="match status" value="1"/>
</dbReference>
<dbReference type="Gene3D" id="1.20.1440.100">
    <property type="entry name" value="SG protein - dephosphorylation function"/>
    <property type="match status" value="1"/>
</dbReference>
<dbReference type="InterPro" id="IPR023214">
    <property type="entry name" value="HAD_sf"/>
</dbReference>
<dbReference type="AlphaFoldDB" id="A0A1T4U897"/>
<organism evidence="4 5">
    <name type="scientific">Photobacterium toruni</name>
    <dbReference type="NCBI Taxonomy" id="1935446"/>
    <lineage>
        <taxon>Bacteria</taxon>
        <taxon>Pseudomonadati</taxon>
        <taxon>Pseudomonadota</taxon>
        <taxon>Gammaproteobacteria</taxon>
        <taxon>Vibrionales</taxon>
        <taxon>Vibrionaceae</taxon>
        <taxon>Photobacterium</taxon>
    </lineage>
</organism>
<keyword evidence="3" id="KW-0460">Magnesium</keyword>
<evidence type="ECO:0000256" key="3">
    <source>
        <dbReference type="ARBA" id="ARBA00022842"/>
    </source>
</evidence>
<dbReference type="NCBIfam" id="TIGR01490">
    <property type="entry name" value="HAD-SF-IB-hyp1"/>
    <property type="match status" value="1"/>
</dbReference>
<dbReference type="InterPro" id="IPR036412">
    <property type="entry name" value="HAD-like_sf"/>
</dbReference>
<dbReference type="NCBIfam" id="TIGR01488">
    <property type="entry name" value="HAD-SF-IB"/>
    <property type="match status" value="1"/>
</dbReference>
<keyword evidence="1" id="KW-0479">Metal-binding</keyword>
<dbReference type="PANTHER" id="PTHR43344">
    <property type="entry name" value="PHOSPHOSERINE PHOSPHATASE"/>
    <property type="match status" value="1"/>
</dbReference>
<dbReference type="Gene3D" id="3.40.50.1000">
    <property type="entry name" value="HAD superfamily/HAD-like"/>
    <property type="match status" value="1"/>
</dbReference>
<evidence type="ECO:0000256" key="1">
    <source>
        <dbReference type="ARBA" id="ARBA00022723"/>
    </source>
</evidence>
<evidence type="ECO:0000313" key="4">
    <source>
        <dbReference type="EMBL" id="SKA48913.1"/>
    </source>
</evidence>
<dbReference type="RefSeq" id="WP_235866972.1">
    <property type="nucleotide sequence ID" value="NZ_AP024855.1"/>
</dbReference>
<dbReference type="PANTHER" id="PTHR43344:SF13">
    <property type="entry name" value="PHOSPHATASE RV3661-RELATED"/>
    <property type="match status" value="1"/>
</dbReference>
<dbReference type="EMBL" id="FUWP01000018">
    <property type="protein sequence ID" value="SKA48913.1"/>
    <property type="molecule type" value="Genomic_DNA"/>
</dbReference>
<reference evidence="4 5" key="1">
    <citation type="submission" date="2017-02" db="EMBL/GenBank/DDBJ databases">
        <authorList>
            <person name="Peterson S.W."/>
        </authorList>
    </citation>
    <scope>NUCLEOTIDE SEQUENCE [LARGE SCALE GENOMIC DNA]</scope>
    <source>
        <strain evidence="4 5">CECT 9189</strain>
    </source>
</reference>
<dbReference type="Pfam" id="PF12710">
    <property type="entry name" value="HAD"/>
    <property type="match status" value="1"/>
</dbReference>
<protein>
    <submittedName>
        <fullName evidence="4">Haloacid dehalogenase-like hydrolase</fullName>
    </submittedName>
</protein>
<dbReference type="InterPro" id="IPR006385">
    <property type="entry name" value="HAD_hydro_SerB1"/>
</dbReference>
<proteinExistence type="predicted"/>
<accession>A0A1T4U897</accession>
<gene>
    <name evidence="4" type="ORF">CZ814_02849</name>
</gene>
<dbReference type="GO" id="GO:0046872">
    <property type="term" value="F:metal ion binding"/>
    <property type="evidence" value="ECO:0007669"/>
    <property type="project" value="UniProtKB-KW"/>
</dbReference>
<dbReference type="InterPro" id="IPR050582">
    <property type="entry name" value="HAD-like_SerB"/>
</dbReference>
<evidence type="ECO:0000313" key="5">
    <source>
        <dbReference type="Proteomes" id="UP000191116"/>
    </source>
</evidence>
<name>A0A1T4U897_9GAMM</name>
<sequence length="239" mass="27286">MPFTTQTITNSNITMPSYLAIFDLDETLIAADTTHLWHHFLVEKGLAPPSLLTHENTMMAADAKSSLNMSSYITTTLEPLTGKSLHTIRHLVDDFIREVITPAIYLQALERIEWHRKRGDHLLIISATGEHLVKPIATFLGIDDVIAIEIEQNHGVYTGKTTGILSFKEGKVERLKRWLQQQNHRYKGCYGYSDSINDLPLLNFVNKPFAVNPDPALAMHAQMQEWTIMDWRHDNNILR</sequence>
<evidence type="ECO:0000256" key="2">
    <source>
        <dbReference type="ARBA" id="ARBA00022801"/>
    </source>
</evidence>
<dbReference type="GO" id="GO:0016787">
    <property type="term" value="F:hydrolase activity"/>
    <property type="evidence" value="ECO:0007669"/>
    <property type="project" value="UniProtKB-KW"/>
</dbReference>
<keyword evidence="2 4" id="KW-0378">Hydrolase</keyword>
<dbReference type="CDD" id="cd02612">
    <property type="entry name" value="HAD_PGPPase"/>
    <property type="match status" value="1"/>
</dbReference>
<dbReference type="Proteomes" id="UP000191116">
    <property type="component" value="Unassembled WGS sequence"/>
</dbReference>